<dbReference type="PANTHER" id="PTHR13817">
    <property type="entry name" value="TITIN"/>
    <property type="match status" value="1"/>
</dbReference>
<feature type="domain" description="Fibronectin type-III" evidence="3">
    <location>
        <begin position="798"/>
        <end position="894"/>
    </location>
</feature>
<dbReference type="RefSeq" id="WP_262433926.1">
    <property type="nucleotide sequence ID" value="NZ_JACRTF010000001.1"/>
</dbReference>
<evidence type="ECO:0000313" key="5">
    <source>
        <dbReference type="Proteomes" id="UP000651085"/>
    </source>
</evidence>
<comment type="caution">
    <text evidence="4">The sequence shown here is derived from an EMBL/GenBank/DDBJ whole genome shotgun (WGS) entry which is preliminary data.</text>
</comment>
<proteinExistence type="predicted"/>
<dbReference type="InterPro" id="IPR050964">
    <property type="entry name" value="Striated_Muscle_Regulatory"/>
</dbReference>
<keyword evidence="5" id="KW-1185">Reference proteome</keyword>
<dbReference type="Pfam" id="PF07705">
    <property type="entry name" value="CARDB"/>
    <property type="match status" value="1"/>
</dbReference>
<dbReference type="SUPFAM" id="SSF63825">
    <property type="entry name" value="YWTD domain"/>
    <property type="match status" value="1"/>
</dbReference>
<evidence type="ECO:0000313" key="4">
    <source>
        <dbReference type="EMBL" id="MBC8592754.1"/>
    </source>
</evidence>
<accession>A0A926INZ4</accession>
<dbReference type="InterPro" id="IPR036116">
    <property type="entry name" value="FN3_sf"/>
</dbReference>
<sequence>MKKQLSTLLLVIMSLMMIIPSDLSAQTVRQKASTKKAKAITTLSKTDANKRKNDHARLMSIMPQAKKVGSNSNFQSMRAGGPLLLPLGHFQSPALTAGDGVTIYGSVIFGASWTNDNSPSGMYSFPASANTTLTSLMIGSNFEANGGGVYVDGKYHMVNYMDIFGFIIANYHIYNTETWETIYSADVDATSVATDMTFDPITGNVYGCFFNEDLDGYVFGTMDLETGTTTKIADLPLTMYVVAANSKGEIYGIGNDGVLYSINKSTGETTSIGNTGVSPKYIQSGTFDPKTDKLYWAASLADDTSALYEVNVSTGVATLISPFSDSEEIVGLYIPAPAAEDDAPAAVTDLTATYEKDATIGKIKFTMPDKTFIGGALNGSLSYSITFNGDEKVSGTANAGTSVEKSVTVETGMYTIGVTTSNAVGKSPLAKLSMWIGKDAPVAVQNLKLVKGDVENKLMLSWKAPVKGINDGYFDPTTLNYKVVRYPGKVVVADKIAITSFSEVVNPESLANYWYEVTAFAGSLEGETSASNKIALGNALTVPYLESFDIRENFELFTVIDANNDGKTWNYDATNFAVKCDYSSANEKDEWLISPPVTLGVDHLYKLYFKVKCANSSYPERVKVAFGKDKTVEAMTSELIPPTNIENEDYINMEATIKAPAAGDYYIGIQACSDADMFNLFVDDFEIELSSAIGAPAEVNGLKAVAAAQGKLETTISFITPNKAINGSVLTSLSKVELYRENDLIKIFNTPAVGTELTYTDKEAKQGTNVYTVVASNGAGAGAEAKTSVYAGIDTPAVPINVVLKEVNGKAVLTWEAPSIGEAGGYIDPATLKYYIKRNDNTIVAESISELTFTDEPDLSGGQKFVYYFVYAESIAGIGYGTPSNSLIMGTPYDLPFVESFAGAELSKGPWVLTTIVGDASWTLAESGEYPDVDPQDNDGGLASFVPGSKEGDAKRLSSGKISLKGSVNPALEFYYYFVPGATEKLIVEVAKESGDFEAVRTINLAPSSIAEGWTKVTIPLKDFISAEFIQIGFQGVTVEGGYNLHLDNIKVRNLLDYDIMATAINAPKTIKVGESKDISVTIMNNGLKEAKDYTVELYRNGKMVNSLVGETLTVNATKTYKFTETPTIDFDASVTYYSVVNYAADLDQNNNKTTEAVVAVKLPTYPTITDLVGMSTDNKVVLSWSEPDYTGGVAEPITDDIEEYDAFIIDNVGEWTLVDVDGGKATYGIDNGAGSIIKYDNAGAPMAFQVFNPSAAGIAVADESGVPTAWAPHSGEQMFAAFADEDGQNDDWLISPELPGTAQTISFFAKSVTDIYGLETLEVLFSSTNSDVQSFSRVNDAAIINEVPVEWTKITAQLPAGTKFFAIRCTSTDQFALLIDDITYTPASATPEELSLVGYNVYRDGEKITPVAGVESTYTDATITKDGDYKYKVTTVYDKGESVYSNEVTVNVVLTSIDQVLEGVANAFGIRHAIEIRHAASMDICIYTIDGKLVYKGMGEDLVTVPVADGKYVVKVGNKVVKILVK</sequence>
<dbReference type="Pfam" id="PF07675">
    <property type="entry name" value="Cleaved_Adhesin"/>
    <property type="match status" value="2"/>
</dbReference>
<evidence type="ECO:0000259" key="3">
    <source>
        <dbReference type="PROSITE" id="PS50853"/>
    </source>
</evidence>
<dbReference type="InterPro" id="IPR011635">
    <property type="entry name" value="CARDB"/>
</dbReference>
<keyword evidence="1" id="KW-0677">Repeat</keyword>
<organism evidence="4 5">
    <name type="scientific">Jilunia laotingensis</name>
    <dbReference type="NCBI Taxonomy" id="2763675"/>
    <lineage>
        <taxon>Bacteria</taxon>
        <taxon>Pseudomonadati</taxon>
        <taxon>Bacteroidota</taxon>
        <taxon>Bacteroidia</taxon>
        <taxon>Bacteroidales</taxon>
        <taxon>Bacteroidaceae</taxon>
        <taxon>Jilunia</taxon>
    </lineage>
</organism>
<keyword evidence="2" id="KW-0732">Signal</keyword>
<dbReference type="PANTHER" id="PTHR13817:SF166">
    <property type="entry name" value="NEURONAL IGCAM-RELATED"/>
    <property type="match status" value="1"/>
</dbReference>
<dbReference type="PROSITE" id="PS50853">
    <property type="entry name" value="FN3"/>
    <property type="match status" value="1"/>
</dbReference>
<dbReference type="Gene3D" id="2.60.40.10">
    <property type="entry name" value="Immunoglobulins"/>
    <property type="match status" value="2"/>
</dbReference>
<feature type="chain" id="PRO_5038047235" evidence="2">
    <location>
        <begin position="26"/>
        <end position="1527"/>
    </location>
</feature>
<gene>
    <name evidence="4" type="ORF">H8744_05715</name>
</gene>
<protein>
    <submittedName>
        <fullName evidence="4">Choice-of-anchor J domain-containing protein</fullName>
    </submittedName>
</protein>
<feature type="signal peptide" evidence="2">
    <location>
        <begin position="1"/>
        <end position="25"/>
    </location>
</feature>
<dbReference type="NCBIfam" id="NF038128">
    <property type="entry name" value="choice_anch_J"/>
    <property type="match status" value="2"/>
</dbReference>
<evidence type="ECO:0000256" key="2">
    <source>
        <dbReference type="SAM" id="SignalP"/>
    </source>
</evidence>
<reference evidence="4" key="1">
    <citation type="submission" date="2020-08" db="EMBL/GenBank/DDBJ databases">
        <title>Genome public.</title>
        <authorList>
            <person name="Liu C."/>
            <person name="Sun Q."/>
        </authorList>
    </citation>
    <scope>NUCLEOTIDE SEQUENCE</scope>
    <source>
        <strain evidence="4">N12</strain>
    </source>
</reference>
<name>A0A926INZ4_9BACT</name>
<dbReference type="Gene3D" id="2.60.120.200">
    <property type="match status" value="3"/>
</dbReference>
<dbReference type="InterPro" id="IPR011628">
    <property type="entry name" value="Cleaved_adhesin"/>
</dbReference>
<dbReference type="SUPFAM" id="SSF49265">
    <property type="entry name" value="Fibronectin type III"/>
    <property type="match status" value="1"/>
</dbReference>
<dbReference type="InterPro" id="IPR003961">
    <property type="entry name" value="FN3_dom"/>
</dbReference>
<dbReference type="EMBL" id="JACRTF010000001">
    <property type="protein sequence ID" value="MBC8592754.1"/>
    <property type="molecule type" value="Genomic_DNA"/>
</dbReference>
<evidence type="ECO:0000256" key="1">
    <source>
        <dbReference type="ARBA" id="ARBA00022737"/>
    </source>
</evidence>
<dbReference type="InterPro" id="IPR013783">
    <property type="entry name" value="Ig-like_fold"/>
</dbReference>
<dbReference type="Proteomes" id="UP000651085">
    <property type="component" value="Unassembled WGS sequence"/>
</dbReference>